<dbReference type="Proteomes" id="UP001279553">
    <property type="component" value="Unassembled WGS sequence"/>
</dbReference>
<dbReference type="HAMAP" id="MF_00143">
    <property type="entry name" value="UPF0114"/>
    <property type="match status" value="1"/>
</dbReference>
<evidence type="ECO:0000256" key="2">
    <source>
        <dbReference type="ARBA" id="ARBA00005774"/>
    </source>
</evidence>
<sequence>MPEPEPKTEPKPNQLVRIVEALLFGGRWLLAPLYLAMLVLLALLVVRFVIELIHAAPELPTMTETKVIMTTLSLIDLSLTANLVVLVILTGYENFVARIVLAAGDRRPEWMGNIDFGGLKLKLMGSITAIAAVHVLRVFLEIRDEPDRVVMFQGGLMIAFVVTGLLLALTDRIAGHG</sequence>
<feature type="transmembrane region" description="Helical" evidence="7">
    <location>
        <begin position="121"/>
        <end position="140"/>
    </location>
</feature>
<comment type="subcellular location">
    <subcellularLocation>
        <location evidence="1 7">Cell membrane</location>
        <topology evidence="1 7">Multi-pass membrane protein</topology>
    </subcellularLocation>
</comment>
<reference evidence="8 9" key="1">
    <citation type="submission" date="2023-11" db="EMBL/GenBank/DDBJ databases">
        <title>MicrobeMod: A computational toolkit for identifying prokaryotic methylation and restriction-modification with nanopore sequencing.</title>
        <authorList>
            <person name="Crits-Christoph A."/>
            <person name="Kang S.C."/>
            <person name="Lee H."/>
            <person name="Ostrov N."/>
        </authorList>
    </citation>
    <scope>NUCLEOTIDE SEQUENCE [LARGE SCALE GENOMIC DNA]</scope>
    <source>
        <strain evidence="8 9">DSMZ 700</strain>
    </source>
</reference>
<feature type="transmembrane region" description="Helical" evidence="7">
    <location>
        <begin position="149"/>
        <end position="169"/>
    </location>
</feature>
<gene>
    <name evidence="8" type="ORF">SIL87_09405</name>
</gene>
<dbReference type="PANTHER" id="PTHR38596:SF1">
    <property type="entry name" value="UPF0114 PROTEIN YQHA"/>
    <property type="match status" value="1"/>
</dbReference>
<dbReference type="Pfam" id="PF03350">
    <property type="entry name" value="UPF0114"/>
    <property type="match status" value="1"/>
</dbReference>
<organism evidence="8 9">
    <name type="scientific">Acidiphilium acidophilum</name>
    <name type="common">Thiobacillus acidophilus</name>
    <dbReference type="NCBI Taxonomy" id="76588"/>
    <lineage>
        <taxon>Bacteria</taxon>
        <taxon>Pseudomonadati</taxon>
        <taxon>Pseudomonadota</taxon>
        <taxon>Alphaproteobacteria</taxon>
        <taxon>Acetobacterales</taxon>
        <taxon>Acidocellaceae</taxon>
        <taxon>Acidiphilium</taxon>
    </lineage>
</organism>
<dbReference type="NCBIfam" id="TIGR00645">
    <property type="entry name" value="HI0507"/>
    <property type="match status" value="1"/>
</dbReference>
<proteinExistence type="inferred from homology"/>
<evidence type="ECO:0000256" key="1">
    <source>
        <dbReference type="ARBA" id="ARBA00004651"/>
    </source>
</evidence>
<dbReference type="RefSeq" id="WP_319613901.1">
    <property type="nucleotide sequence ID" value="NZ_JAWXYB010000018.1"/>
</dbReference>
<evidence type="ECO:0000313" key="9">
    <source>
        <dbReference type="Proteomes" id="UP001279553"/>
    </source>
</evidence>
<keyword evidence="9" id="KW-1185">Reference proteome</keyword>
<evidence type="ECO:0000256" key="7">
    <source>
        <dbReference type="HAMAP-Rule" id="MF_00143"/>
    </source>
</evidence>
<dbReference type="GO" id="GO:0005886">
    <property type="term" value="C:plasma membrane"/>
    <property type="evidence" value="ECO:0007669"/>
    <property type="project" value="UniProtKB-SubCell"/>
</dbReference>
<protein>
    <recommendedName>
        <fullName evidence="7">UPF0114 protein SIL87_09405</fullName>
    </recommendedName>
</protein>
<dbReference type="InterPro" id="IPR005134">
    <property type="entry name" value="UPF0114"/>
</dbReference>
<dbReference type="AlphaFoldDB" id="A0AAW9DRG2"/>
<keyword evidence="6 7" id="KW-0472">Membrane</keyword>
<feature type="transmembrane region" description="Helical" evidence="7">
    <location>
        <begin position="71"/>
        <end position="92"/>
    </location>
</feature>
<evidence type="ECO:0000256" key="5">
    <source>
        <dbReference type="ARBA" id="ARBA00022989"/>
    </source>
</evidence>
<accession>A0AAW9DRG2</accession>
<evidence type="ECO:0000313" key="8">
    <source>
        <dbReference type="EMBL" id="MDX5930978.1"/>
    </source>
</evidence>
<dbReference type="EMBL" id="JAWXYB010000018">
    <property type="protein sequence ID" value="MDX5930978.1"/>
    <property type="molecule type" value="Genomic_DNA"/>
</dbReference>
<comment type="similarity">
    <text evidence="2 7">Belongs to the UPF0114 family.</text>
</comment>
<dbReference type="InterPro" id="IPR020761">
    <property type="entry name" value="UPF0114_bac"/>
</dbReference>
<name>A0AAW9DRG2_ACIAO</name>
<keyword evidence="4 7" id="KW-0812">Transmembrane</keyword>
<dbReference type="PANTHER" id="PTHR38596">
    <property type="entry name" value="UPF0114 PROTEIN YQHA"/>
    <property type="match status" value="1"/>
</dbReference>
<keyword evidence="5 7" id="KW-1133">Transmembrane helix</keyword>
<keyword evidence="3 7" id="KW-1003">Cell membrane</keyword>
<evidence type="ECO:0000256" key="6">
    <source>
        <dbReference type="ARBA" id="ARBA00023136"/>
    </source>
</evidence>
<evidence type="ECO:0000256" key="4">
    <source>
        <dbReference type="ARBA" id="ARBA00022692"/>
    </source>
</evidence>
<comment type="caution">
    <text evidence="8">The sequence shown here is derived from an EMBL/GenBank/DDBJ whole genome shotgun (WGS) entry which is preliminary data.</text>
</comment>
<feature type="transmembrane region" description="Helical" evidence="7">
    <location>
        <begin position="29"/>
        <end position="50"/>
    </location>
</feature>
<evidence type="ECO:0000256" key="3">
    <source>
        <dbReference type="ARBA" id="ARBA00022475"/>
    </source>
</evidence>